<name>A0A392S7F7_9FABA</name>
<protein>
    <submittedName>
        <fullName evidence="1">Uncharacterized protein</fullName>
    </submittedName>
</protein>
<sequence length="45" mass="5089">MELILANQSVVNPYGKIEDVLVKIEDLVFPVDFVILDIDVDAEKE</sequence>
<dbReference type="PANTHER" id="PTHR33067:SF9">
    <property type="entry name" value="RNA-DIRECTED DNA POLYMERASE"/>
    <property type="match status" value="1"/>
</dbReference>
<evidence type="ECO:0000313" key="2">
    <source>
        <dbReference type="Proteomes" id="UP000265520"/>
    </source>
</evidence>
<feature type="non-terminal residue" evidence="1">
    <location>
        <position position="45"/>
    </location>
</feature>
<keyword evidence="2" id="KW-1185">Reference proteome</keyword>
<evidence type="ECO:0000313" key="1">
    <source>
        <dbReference type="EMBL" id="MCI44327.1"/>
    </source>
</evidence>
<proteinExistence type="predicted"/>
<comment type="caution">
    <text evidence="1">The sequence shown here is derived from an EMBL/GenBank/DDBJ whole genome shotgun (WGS) entry which is preliminary data.</text>
</comment>
<dbReference type="AlphaFoldDB" id="A0A392S7F7"/>
<dbReference type="Proteomes" id="UP000265520">
    <property type="component" value="Unassembled WGS sequence"/>
</dbReference>
<dbReference type="PANTHER" id="PTHR33067">
    <property type="entry name" value="RNA-DIRECTED DNA POLYMERASE-RELATED"/>
    <property type="match status" value="1"/>
</dbReference>
<accession>A0A392S7F7</accession>
<dbReference type="EMBL" id="LXQA010329136">
    <property type="protein sequence ID" value="MCI44327.1"/>
    <property type="molecule type" value="Genomic_DNA"/>
</dbReference>
<reference evidence="1 2" key="1">
    <citation type="journal article" date="2018" name="Front. Plant Sci.">
        <title>Red Clover (Trifolium pratense) and Zigzag Clover (T. medium) - A Picture of Genomic Similarities and Differences.</title>
        <authorList>
            <person name="Dluhosova J."/>
            <person name="Istvanek J."/>
            <person name="Nedelnik J."/>
            <person name="Repkova J."/>
        </authorList>
    </citation>
    <scope>NUCLEOTIDE SEQUENCE [LARGE SCALE GENOMIC DNA]</scope>
    <source>
        <strain evidence="2">cv. 10/8</strain>
        <tissue evidence="1">Leaf</tissue>
    </source>
</reference>
<organism evidence="1 2">
    <name type="scientific">Trifolium medium</name>
    <dbReference type="NCBI Taxonomy" id="97028"/>
    <lineage>
        <taxon>Eukaryota</taxon>
        <taxon>Viridiplantae</taxon>
        <taxon>Streptophyta</taxon>
        <taxon>Embryophyta</taxon>
        <taxon>Tracheophyta</taxon>
        <taxon>Spermatophyta</taxon>
        <taxon>Magnoliopsida</taxon>
        <taxon>eudicotyledons</taxon>
        <taxon>Gunneridae</taxon>
        <taxon>Pentapetalae</taxon>
        <taxon>rosids</taxon>
        <taxon>fabids</taxon>
        <taxon>Fabales</taxon>
        <taxon>Fabaceae</taxon>
        <taxon>Papilionoideae</taxon>
        <taxon>50 kb inversion clade</taxon>
        <taxon>NPAAA clade</taxon>
        <taxon>Hologalegina</taxon>
        <taxon>IRL clade</taxon>
        <taxon>Trifolieae</taxon>
        <taxon>Trifolium</taxon>
    </lineage>
</organism>